<dbReference type="Gene3D" id="1.10.150.50">
    <property type="entry name" value="Transcription Factor, Ets-1"/>
    <property type="match status" value="1"/>
</dbReference>
<feature type="repeat" description="ANK" evidence="3">
    <location>
        <begin position="122"/>
        <end position="154"/>
    </location>
</feature>
<dbReference type="AlphaFoldDB" id="A0A9P0AM90"/>
<dbReference type="PANTHER" id="PTHR24126">
    <property type="entry name" value="ANKYRIN REPEAT, PH AND SEC7 DOMAIN CONTAINING PROTEIN SECG-RELATED"/>
    <property type="match status" value="1"/>
</dbReference>
<keyword evidence="7" id="KW-1185">Reference proteome</keyword>
<dbReference type="InterPro" id="IPR013761">
    <property type="entry name" value="SAM/pointed_sf"/>
</dbReference>
<dbReference type="KEGG" id="btab:109044520"/>
<dbReference type="SMART" id="SM00248">
    <property type="entry name" value="ANK"/>
    <property type="match status" value="4"/>
</dbReference>
<dbReference type="InterPro" id="IPR002110">
    <property type="entry name" value="Ankyrin_rpt"/>
</dbReference>
<keyword evidence="1" id="KW-0677">Repeat</keyword>
<name>A0A9P0AM90_BEMTA</name>
<dbReference type="InterPro" id="IPR001660">
    <property type="entry name" value="SAM"/>
</dbReference>
<dbReference type="Gene3D" id="1.25.40.20">
    <property type="entry name" value="Ankyrin repeat-containing domain"/>
    <property type="match status" value="1"/>
</dbReference>
<dbReference type="EMBL" id="OU963869">
    <property type="protein sequence ID" value="CAH0394348.1"/>
    <property type="molecule type" value="Genomic_DNA"/>
</dbReference>
<dbReference type="PROSITE" id="PS50105">
    <property type="entry name" value="SAM_DOMAIN"/>
    <property type="match status" value="1"/>
</dbReference>
<dbReference type="InterPro" id="IPR036770">
    <property type="entry name" value="Ankyrin_rpt-contain_sf"/>
</dbReference>
<dbReference type="Proteomes" id="UP001152759">
    <property type="component" value="Chromosome 8"/>
</dbReference>
<reference evidence="6" key="1">
    <citation type="submission" date="2021-12" db="EMBL/GenBank/DDBJ databases">
        <authorList>
            <person name="King R."/>
        </authorList>
    </citation>
    <scope>NUCLEOTIDE SEQUENCE</scope>
</reference>
<evidence type="ECO:0000259" key="5">
    <source>
        <dbReference type="PROSITE" id="PS50105"/>
    </source>
</evidence>
<dbReference type="CDD" id="cd09487">
    <property type="entry name" value="SAM_superfamily"/>
    <property type="match status" value="1"/>
</dbReference>
<evidence type="ECO:0000313" key="6">
    <source>
        <dbReference type="EMBL" id="CAH0394348.1"/>
    </source>
</evidence>
<dbReference type="Pfam" id="PF07647">
    <property type="entry name" value="SAM_2"/>
    <property type="match status" value="1"/>
</dbReference>
<sequence>MADDIAFEPIFGKIDSMLQFGWTQYLIHVRDGHVARVQKMISEGYTPNDCNSYGLSSLTVSVISKNERMVETILNTESFTYDKLASELIDPVSLASLLGLQGIVLILLDKFPNLVNNKNTTCGYTPIFFAAIKRHYRIVQILIARGANLSIRNSANHTLLEVAMMMNDAELVAFLSAKSGVDDLRKPRCHPRLYTPPRCLKQVGVSPPSPAKPYSKPDKRKLASPVSTPKTRPLRQINNQNLPNRNITLQNNSFEPNDQFSDISFSDSSSFFSNDFVPLAKSSLAFRNSSSSNTPSFNFNNSSFCASPKLQSAMLSSPYSFQKMSCPSPRLPLPNCTYYHYSVSDVPTLTTSPATPNLSSPDCSYFHFSSPTPLQNHTLPHTPLTTPKNFLHPTKSFAPSHTPVSTPKFGQSLMVPQLLNTPQTHHRKFLHPQKLTFQQPRSFIASYVTPLRTRNKKVPLRTKLLDKLYRREKLIKNDENQNLAPICADDLKSVLEYLGLEKYYKLFELNQVEPEILSTFTDVDLETMGIEDKKTRKTILKKIRKGLLDANT</sequence>
<evidence type="ECO:0000313" key="7">
    <source>
        <dbReference type="Proteomes" id="UP001152759"/>
    </source>
</evidence>
<feature type="domain" description="SAM" evidence="5">
    <location>
        <begin position="486"/>
        <end position="544"/>
    </location>
</feature>
<evidence type="ECO:0000256" key="4">
    <source>
        <dbReference type="SAM" id="MobiDB-lite"/>
    </source>
</evidence>
<organism evidence="6 7">
    <name type="scientific">Bemisia tabaci</name>
    <name type="common">Sweetpotato whitefly</name>
    <name type="synonym">Aleurodes tabaci</name>
    <dbReference type="NCBI Taxonomy" id="7038"/>
    <lineage>
        <taxon>Eukaryota</taxon>
        <taxon>Metazoa</taxon>
        <taxon>Ecdysozoa</taxon>
        <taxon>Arthropoda</taxon>
        <taxon>Hexapoda</taxon>
        <taxon>Insecta</taxon>
        <taxon>Pterygota</taxon>
        <taxon>Neoptera</taxon>
        <taxon>Paraneoptera</taxon>
        <taxon>Hemiptera</taxon>
        <taxon>Sternorrhyncha</taxon>
        <taxon>Aleyrodoidea</taxon>
        <taxon>Aleyrodidae</taxon>
        <taxon>Aleyrodinae</taxon>
        <taxon>Bemisia</taxon>
    </lineage>
</organism>
<dbReference type="SUPFAM" id="SSF47769">
    <property type="entry name" value="SAM/Pointed domain"/>
    <property type="match status" value="1"/>
</dbReference>
<feature type="compositionally biased region" description="Polar residues" evidence="4">
    <location>
        <begin position="225"/>
        <end position="250"/>
    </location>
</feature>
<evidence type="ECO:0000256" key="2">
    <source>
        <dbReference type="ARBA" id="ARBA00023043"/>
    </source>
</evidence>
<keyword evidence="2 3" id="KW-0040">ANK repeat</keyword>
<dbReference type="PROSITE" id="PS50088">
    <property type="entry name" value="ANK_REPEAT"/>
    <property type="match status" value="1"/>
</dbReference>
<dbReference type="PROSITE" id="PS50297">
    <property type="entry name" value="ANK_REP_REGION"/>
    <property type="match status" value="1"/>
</dbReference>
<protein>
    <recommendedName>
        <fullName evidence="5">SAM domain-containing protein</fullName>
    </recommendedName>
</protein>
<feature type="region of interest" description="Disordered" evidence="4">
    <location>
        <begin position="200"/>
        <end position="250"/>
    </location>
</feature>
<evidence type="ECO:0000256" key="1">
    <source>
        <dbReference type="ARBA" id="ARBA00022737"/>
    </source>
</evidence>
<proteinExistence type="predicted"/>
<gene>
    <name evidence="6" type="ORF">BEMITA_LOCUS12657</name>
</gene>
<dbReference type="SUPFAM" id="SSF48403">
    <property type="entry name" value="Ankyrin repeat"/>
    <property type="match status" value="1"/>
</dbReference>
<evidence type="ECO:0000256" key="3">
    <source>
        <dbReference type="PROSITE-ProRule" id="PRU00023"/>
    </source>
</evidence>
<dbReference type="PANTHER" id="PTHR24126:SF14">
    <property type="entry name" value="ANK_REP_REGION DOMAIN-CONTAINING PROTEIN"/>
    <property type="match status" value="1"/>
</dbReference>
<accession>A0A9P0AM90</accession>
<dbReference type="Pfam" id="PF13857">
    <property type="entry name" value="Ank_5"/>
    <property type="match status" value="1"/>
</dbReference>